<accession>A0A6I4WK09</accession>
<evidence type="ECO:0000313" key="4">
    <source>
        <dbReference type="EMBL" id="MXQ67284.1"/>
    </source>
</evidence>
<dbReference type="PANTHER" id="PTHR30055:SF200">
    <property type="entry name" value="HTH-TYPE TRANSCRIPTIONAL REPRESSOR BDCR"/>
    <property type="match status" value="1"/>
</dbReference>
<dbReference type="PRINTS" id="PR00455">
    <property type="entry name" value="HTHTETR"/>
</dbReference>
<keyword evidence="1 2" id="KW-0238">DNA-binding</keyword>
<gene>
    <name evidence="4" type="ORF">GQ466_25030</name>
</gene>
<dbReference type="EMBL" id="WUTW01000006">
    <property type="protein sequence ID" value="MXQ67284.1"/>
    <property type="molecule type" value="Genomic_DNA"/>
</dbReference>
<comment type="caution">
    <text evidence="4">The sequence shown here is derived from an EMBL/GenBank/DDBJ whole genome shotgun (WGS) entry which is preliminary data.</text>
</comment>
<dbReference type="SUPFAM" id="SSF46689">
    <property type="entry name" value="Homeodomain-like"/>
    <property type="match status" value="1"/>
</dbReference>
<dbReference type="RefSeq" id="WP_161105461.1">
    <property type="nucleotide sequence ID" value="NZ_JBHLYI010000025.1"/>
</dbReference>
<evidence type="ECO:0000256" key="2">
    <source>
        <dbReference type="PROSITE-ProRule" id="PRU00335"/>
    </source>
</evidence>
<sequence length="212" mass="23336">MSDHGLSDQRLTREDIIDAALDIVTREGSTALSMRRVATAVGSAPMSIYRHVRGKDELLTLLMDRVFGSLPRPVLPQAPRDRLLALLLWQHGELAGRPWITEVLSRSDVAAPALLWLMEDLYAAWTACGLTLPEAARAHRVTWVFSFGDLVQRIHPAYTGKRLLVTGDVDPSEHPTLDALGDAWNPHGRHEHFAGDLTALVDALLSRGTARG</sequence>
<protein>
    <submittedName>
        <fullName evidence="4">TetR family transcriptional regulator</fullName>
    </submittedName>
</protein>
<evidence type="ECO:0000256" key="1">
    <source>
        <dbReference type="ARBA" id="ARBA00023125"/>
    </source>
</evidence>
<dbReference type="InterPro" id="IPR001647">
    <property type="entry name" value="HTH_TetR"/>
</dbReference>
<dbReference type="GO" id="GO:0000976">
    <property type="term" value="F:transcription cis-regulatory region binding"/>
    <property type="evidence" value="ECO:0007669"/>
    <property type="project" value="TreeGrafter"/>
</dbReference>
<dbReference type="OrthoDB" id="3358037at2"/>
<reference evidence="4 5" key="1">
    <citation type="submission" date="2019-12" db="EMBL/GenBank/DDBJ databases">
        <title>Nocardia macrotermitis sp. nov. and Nocardia aurantia sp. nov., isolated from the gut of the fungus growing-termite Macrotermes natalensis.</title>
        <authorList>
            <person name="Christine B."/>
            <person name="Rene B."/>
        </authorList>
    </citation>
    <scope>NUCLEOTIDE SEQUENCE [LARGE SCALE GENOMIC DNA]</scope>
    <source>
        <strain evidence="4 5">DSM 102126</strain>
    </source>
</reference>
<proteinExistence type="predicted"/>
<name>A0A6I4WK09_9ACTN</name>
<evidence type="ECO:0000313" key="5">
    <source>
        <dbReference type="Proteomes" id="UP000431901"/>
    </source>
</evidence>
<dbReference type="AlphaFoldDB" id="A0A6I4WK09"/>
<dbReference type="PROSITE" id="PS50977">
    <property type="entry name" value="HTH_TETR_2"/>
    <property type="match status" value="1"/>
</dbReference>
<dbReference type="PANTHER" id="PTHR30055">
    <property type="entry name" value="HTH-TYPE TRANSCRIPTIONAL REGULATOR RUTR"/>
    <property type="match status" value="1"/>
</dbReference>
<dbReference type="GO" id="GO:0003700">
    <property type="term" value="F:DNA-binding transcription factor activity"/>
    <property type="evidence" value="ECO:0007669"/>
    <property type="project" value="TreeGrafter"/>
</dbReference>
<organism evidence="4 5">
    <name type="scientific">Actinomadura rayongensis</name>
    <dbReference type="NCBI Taxonomy" id="1429076"/>
    <lineage>
        <taxon>Bacteria</taxon>
        <taxon>Bacillati</taxon>
        <taxon>Actinomycetota</taxon>
        <taxon>Actinomycetes</taxon>
        <taxon>Streptosporangiales</taxon>
        <taxon>Thermomonosporaceae</taxon>
        <taxon>Actinomadura</taxon>
    </lineage>
</organism>
<feature type="domain" description="HTH tetR-type" evidence="3">
    <location>
        <begin position="10"/>
        <end position="70"/>
    </location>
</feature>
<keyword evidence="5" id="KW-1185">Reference proteome</keyword>
<evidence type="ECO:0000259" key="3">
    <source>
        <dbReference type="PROSITE" id="PS50977"/>
    </source>
</evidence>
<dbReference type="InterPro" id="IPR050109">
    <property type="entry name" value="HTH-type_TetR-like_transc_reg"/>
</dbReference>
<dbReference type="InterPro" id="IPR009057">
    <property type="entry name" value="Homeodomain-like_sf"/>
</dbReference>
<dbReference type="Gene3D" id="1.10.357.10">
    <property type="entry name" value="Tetracycline Repressor, domain 2"/>
    <property type="match status" value="1"/>
</dbReference>
<dbReference type="Proteomes" id="UP000431901">
    <property type="component" value="Unassembled WGS sequence"/>
</dbReference>
<dbReference type="InterPro" id="IPR036271">
    <property type="entry name" value="Tet_transcr_reg_TetR-rel_C_sf"/>
</dbReference>
<dbReference type="SUPFAM" id="SSF48498">
    <property type="entry name" value="Tetracyclin repressor-like, C-terminal domain"/>
    <property type="match status" value="1"/>
</dbReference>
<dbReference type="Pfam" id="PF00440">
    <property type="entry name" value="TetR_N"/>
    <property type="match status" value="1"/>
</dbReference>
<feature type="DNA-binding region" description="H-T-H motif" evidence="2">
    <location>
        <begin position="33"/>
        <end position="52"/>
    </location>
</feature>